<evidence type="ECO:0000313" key="2">
    <source>
        <dbReference type="EMBL" id="MCG2586977.1"/>
    </source>
</evidence>
<evidence type="ECO:0000313" key="3">
    <source>
        <dbReference type="Proteomes" id="UP001165366"/>
    </source>
</evidence>
<keyword evidence="1" id="KW-1133">Transmembrane helix</keyword>
<protein>
    <submittedName>
        <fullName evidence="2">Uncharacterized protein</fullName>
    </submittedName>
</protein>
<accession>A0ABS9K801</accession>
<proteinExistence type="predicted"/>
<keyword evidence="1" id="KW-0472">Membrane</keyword>
<dbReference type="RefSeq" id="WP_237851827.1">
    <property type="nucleotide sequence ID" value="NZ_JAKLWS010000001.1"/>
</dbReference>
<gene>
    <name evidence="2" type="ORF">L6773_00265</name>
</gene>
<dbReference type="Proteomes" id="UP001165366">
    <property type="component" value="Unassembled WGS sequence"/>
</dbReference>
<reference evidence="2" key="1">
    <citation type="submission" date="2022-01" db="EMBL/GenBank/DDBJ databases">
        <authorList>
            <person name="Wang Y."/>
        </authorList>
    </citation>
    <scope>NUCLEOTIDE SEQUENCE</scope>
    <source>
        <strain evidence="2">WB101</strain>
    </source>
</reference>
<reference evidence="2" key="2">
    <citation type="submission" date="2024-05" db="EMBL/GenBank/DDBJ databases">
        <title>Rhodohalobacter halophilus gen. nov., sp. nov., a moderately halophilic member of the family Balneolaceae.</title>
        <authorList>
            <person name="Xia J."/>
        </authorList>
    </citation>
    <scope>NUCLEOTIDE SEQUENCE</scope>
    <source>
        <strain evidence="2">WB101</strain>
    </source>
</reference>
<evidence type="ECO:0000256" key="1">
    <source>
        <dbReference type="SAM" id="Phobius"/>
    </source>
</evidence>
<keyword evidence="1" id="KW-0812">Transmembrane</keyword>
<organism evidence="2 3">
    <name type="scientific">Rhodohalobacter sulfatireducens</name>
    <dbReference type="NCBI Taxonomy" id="2911366"/>
    <lineage>
        <taxon>Bacteria</taxon>
        <taxon>Pseudomonadati</taxon>
        <taxon>Balneolota</taxon>
        <taxon>Balneolia</taxon>
        <taxon>Balneolales</taxon>
        <taxon>Balneolaceae</taxon>
        <taxon>Rhodohalobacter</taxon>
    </lineage>
</organism>
<keyword evidence="3" id="KW-1185">Reference proteome</keyword>
<name>A0ABS9K801_9BACT</name>
<sequence length="147" mass="16401">MNADRTYYKLTSILVITVMIWNIAGWLGLGLTMNHSHNQDEGTHCEISFCYCEVEEGEKTCTCHHNGMASHGDHHGESSQSDACYFSSPHSTENSSTEALIALNKIQAACYEKESTPVPQKEDMTFSLFSDHPLKGTDSDLFRPPRV</sequence>
<dbReference type="EMBL" id="JAKLWS010000001">
    <property type="protein sequence ID" value="MCG2586977.1"/>
    <property type="molecule type" value="Genomic_DNA"/>
</dbReference>
<feature type="transmembrane region" description="Helical" evidence="1">
    <location>
        <begin position="6"/>
        <end position="29"/>
    </location>
</feature>
<comment type="caution">
    <text evidence="2">The sequence shown here is derived from an EMBL/GenBank/DDBJ whole genome shotgun (WGS) entry which is preliminary data.</text>
</comment>